<name>A0AAW0B4B4_9AGAR</name>
<dbReference type="AlphaFoldDB" id="A0AAW0B4B4"/>
<dbReference type="Proteomes" id="UP001383192">
    <property type="component" value="Unassembled WGS sequence"/>
</dbReference>
<reference evidence="1 2" key="1">
    <citation type="submission" date="2024-01" db="EMBL/GenBank/DDBJ databases">
        <title>A draft genome for a cacao thread blight-causing isolate of Paramarasmius palmivorus.</title>
        <authorList>
            <person name="Baruah I.K."/>
            <person name="Bukari Y."/>
            <person name="Amoako-Attah I."/>
            <person name="Meinhardt L.W."/>
            <person name="Bailey B.A."/>
            <person name="Cohen S.P."/>
        </authorList>
    </citation>
    <scope>NUCLEOTIDE SEQUENCE [LARGE SCALE GENOMIC DNA]</scope>
    <source>
        <strain evidence="1 2">GH-12</strain>
    </source>
</reference>
<protein>
    <submittedName>
        <fullName evidence="1">Uncharacterized protein</fullName>
    </submittedName>
</protein>
<evidence type="ECO:0000313" key="2">
    <source>
        <dbReference type="Proteomes" id="UP001383192"/>
    </source>
</evidence>
<dbReference type="InterPro" id="IPR027417">
    <property type="entry name" value="P-loop_NTPase"/>
</dbReference>
<dbReference type="SUPFAM" id="SSF52540">
    <property type="entry name" value="P-loop containing nucleoside triphosphate hydrolases"/>
    <property type="match status" value="1"/>
</dbReference>
<organism evidence="1 2">
    <name type="scientific">Paramarasmius palmivorus</name>
    <dbReference type="NCBI Taxonomy" id="297713"/>
    <lineage>
        <taxon>Eukaryota</taxon>
        <taxon>Fungi</taxon>
        <taxon>Dikarya</taxon>
        <taxon>Basidiomycota</taxon>
        <taxon>Agaricomycotina</taxon>
        <taxon>Agaricomycetes</taxon>
        <taxon>Agaricomycetidae</taxon>
        <taxon>Agaricales</taxon>
        <taxon>Marasmiineae</taxon>
        <taxon>Marasmiaceae</taxon>
        <taxon>Paramarasmius</taxon>
    </lineage>
</organism>
<accession>A0AAW0B4B4</accession>
<keyword evidence="2" id="KW-1185">Reference proteome</keyword>
<dbReference type="EMBL" id="JAYKXP010000186">
    <property type="protein sequence ID" value="KAK7020584.1"/>
    <property type="molecule type" value="Genomic_DNA"/>
</dbReference>
<comment type="caution">
    <text evidence="1">The sequence shown here is derived from an EMBL/GenBank/DDBJ whole genome shotgun (WGS) entry which is preliminary data.</text>
</comment>
<proteinExistence type="predicted"/>
<gene>
    <name evidence="1" type="ORF">VNI00_017713</name>
</gene>
<sequence>MTTSRVWYLLVDHKNQPIGRPSKVSSLGIEYVVDLKEKVKENAAVTLKDVAASQLEVWRCTNQEIQLVGKDTRVQEIFSKDQVVYLNEQQEIAELQIKAKEILFIRVQALVQKLLNDNSLNNYWPYRMHKLFWGKSHLLSQAEWEARPLDWLKSTNWHLYRLSYYEKLEERIKTIKQAGKEGVVILGNPGAGKSSFLEYLYIRSLCNKEDVVFFFDGTIAIHTEEKCYVTNIKSLPQGFFEVDDFNGVTLLIEWNKLADPPAALVRKGVRLFAVQATSPREERYRWIEQRPSVVEVVVDLPSNEDFYKILPTHTRANVDAAIAKWGRDIRKIQKALTDGERSLENTVKTALDRMTLDDLLILSKNPSASPLCFSHGLIATAAQTLDRSCPTDSDIMVHFITSPYICRTFLQAIVLMKKVKLEQFFFMLRCDTSLGATRGIVFENLAHEAIINRGKFEEFFNRLVESYPRTLDGRLGTISGYWNPRYRQYELLLLRTLADYPIRLQKIFPDKPLLSLRFRNNVELVLGTMNGLMSDGFTCLVLNGLMACPPAAVAYPRDLSCITNAQLWAVVTMRMEFGLVYPDQSGMAYACGYFDRSALDWLRTGLAFYFRVNVLTGNDLYSCVDCVTEALL</sequence>
<evidence type="ECO:0000313" key="1">
    <source>
        <dbReference type="EMBL" id="KAK7020584.1"/>
    </source>
</evidence>